<sequence>MSRSYPNSKDCEFLLYLIYNEARGMALREFSGTCEHYNRWTPTEATLLAAMARLIEHGFVYENDGTLFAHPNIIESFHRGRRPGGDQFDDMDTLQALVKSCGNA</sequence>
<dbReference type="RefSeq" id="WP_252850840.1">
    <property type="nucleotide sequence ID" value="NZ_JAMXLR010000007.1"/>
</dbReference>
<dbReference type="Proteomes" id="UP001155241">
    <property type="component" value="Unassembled WGS sequence"/>
</dbReference>
<name>A0A9X2F5R9_9BACT</name>
<evidence type="ECO:0000313" key="2">
    <source>
        <dbReference type="Proteomes" id="UP001155241"/>
    </source>
</evidence>
<keyword evidence="2" id="KW-1185">Reference proteome</keyword>
<comment type="caution">
    <text evidence="1">The sequence shown here is derived from an EMBL/GenBank/DDBJ whole genome shotgun (WGS) entry which is preliminary data.</text>
</comment>
<accession>A0A9X2F5R9</accession>
<gene>
    <name evidence="1" type="ORF">NG895_02360</name>
</gene>
<dbReference type="EMBL" id="JAMXLR010000007">
    <property type="protein sequence ID" value="MCO6042740.1"/>
    <property type="molecule type" value="Genomic_DNA"/>
</dbReference>
<dbReference type="AlphaFoldDB" id="A0A9X2F5R9"/>
<protein>
    <submittedName>
        <fullName evidence="1">Uncharacterized protein</fullName>
    </submittedName>
</protein>
<organism evidence="1 2">
    <name type="scientific">Aeoliella straminimaris</name>
    <dbReference type="NCBI Taxonomy" id="2954799"/>
    <lineage>
        <taxon>Bacteria</taxon>
        <taxon>Pseudomonadati</taxon>
        <taxon>Planctomycetota</taxon>
        <taxon>Planctomycetia</taxon>
        <taxon>Pirellulales</taxon>
        <taxon>Lacipirellulaceae</taxon>
        <taxon>Aeoliella</taxon>
    </lineage>
</organism>
<evidence type="ECO:0000313" key="1">
    <source>
        <dbReference type="EMBL" id="MCO6042740.1"/>
    </source>
</evidence>
<proteinExistence type="predicted"/>
<reference evidence="1" key="1">
    <citation type="submission" date="2022-06" db="EMBL/GenBank/DDBJ databases">
        <title>Aeoliella straminimaris, a novel planctomycete from sediments.</title>
        <authorList>
            <person name="Vitorino I.R."/>
            <person name="Lage O.M."/>
        </authorList>
    </citation>
    <scope>NUCLEOTIDE SEQUENCE</scope>
    <source>
        <strain evidence="1">ICT_H6.2</strain>
    </source>
</reference>